<dbReference type="RefSeq" id="WP_133813876.1">
    <property type="nucleotide sequence ID" value="NZ_CAWPIF010000006.1"/>
</dbReference>
<keyword evidence="2" id="KW-1185">Reference proteome</keyword>
<accession>A0ABX0GEF5</accession>
<sequence length="119" mass="13708">MKSKAFQLHENKVFNMTVLFKKIYFFLILTLFIPALTYAESNNHEAKYEKKGAITHCINYLPENGKKYTINLNVTIDATKGNPKSSGELLITDDTQKPLRDIDEKEIAKFKHCLINDIL</sequence>
<evidence type="ECO:0000313" key="2">
    <source>
        <dbReference type="Proteomes" id="UP000697802"/>
    </source>
</evidence>
<dbReference type="EMBL" id="PUJU01000006">
    <property type="protein sequence ID" value="NHB86892.1"/>
    <property type="molecule type" value="Genomic_DNA"/>
</dbReference>
<organism evidence="1 2">
    <name type="scientific">Photorhabdus tasmaniensis</name>
    <dbReference type="NCBI Taxonomy" id="1004159"/>
    <lineage>
        <taxon>Bacteria</taxon>
        <taxon>Pseudomonadati</taxon>
        <taxon>Pseudomonadota</taxon>
        <taxon>Gammaproteobacteria</taxon>
        <taxon>Enterobacterales</taxon>
        <taxon>Morganellaceae</taxon>
        <taxon>Photorhabdus</taxon>
    </lineage>
</organism>
<comment type="caution">
    <text evidence="1">The sequence shown here is derived from an EMBL/GenBank/DDBJ whole genome shotgun (WGS) entry which is preliminary data.</text>
</comment>
<protein>
    <submittedName>
        <fullName evidence="1">Uncharacterized protein</fullName>
    </submittedName>
</protein>
<proteinExistence type="predicted"/>
<name>A0ABX0GEF5_9GAMM</name>
<dbReference type="Proteomes" id="UP000697802">
    <property type="component" value="Unassembled WGS sequence"/>
</dbReference>
<gene>
    <name evidence="1" type="ORF">C5471_03825</name>
</gene>
<reference evidence="1 2" key="1">
    <citation type="submission" date="2018-02" db="EMBL/GenBank/DDBJ databases">
        <authorList>
            <person name="Machado R.A."/>
        </authorList>
    </citation>
    <scope>NUCLEOTIDE SEQUENCE [LARGE SCALE GENOMIC DNA]</scope>
    <source>
        <strain evidence="1 2">T327</strain>
    </source>
</reference>
<evidence type="ECO:0000313" key="1">
    <source>
        <dbReference type="EMBL" id="NHB86892.1"/>
    </source>
</evidence>